<reference evidence="4" key="1">
    <citation type="submission" date="2024-01" db="EMBL/GenBank/DDBJ databases">
        <title>Genome sequence of Mycoplasma ciconiae type strain DSM 25251.</title>
        <authorList>
            <person name="Spergser J."/>
        </authorList>
    </citation>
    <scope>NUCLEOTIDE SEQUENCE [LARGE SCALE GENOMIC DNA]</scope>
    <source>
        <strain evidence="4">DSM 25251</strain>
    </source>
</reference>
<keyword evidence="3" id="KW-0812">Transmembrane</keyword>
<organism evidence="4 5">
    <name type="scientific">Mycoplasmopsis ciconiae</name>
    <dbReference type="NCBI Taxonomy" id="561067"/>
    <lineage>
        <taxon>Bacteria</taxon>
        <taxon>Bacillati</taxon>
        <taxon>Mycoplasmatota</taxon>
        <taxon>Mycoplasmoidales</taxon>
        <taxon>Metamycoplasmataceae</taxon>
        <taxon>Mycoplasmopsis</taxon>
    </lineage>
</organism>
<feature type="coiled-coil region" evidence="1">
    <location>
        <begin position="1100"/>
        <end position="1201"/>
    </location>
</feature>
<dbReference type="EMBL" id="JAZDWZ010000001">
    <property type="protein sequence ID" value="MEE3927964.1"/>
    <property type="molecule type" value="Genomic_DNA"/>
</dbReference>
<dbReference type="RefSeq" id="WP_330500379.1">
    <property type="nucleotide sequence ID" value="NZ_JAZDWZ010000001.1"/>
</dbReference>
<evidence type="ECO:0008006" key="6">
    <source>
        <dbReference type="Google" id="ProtNLM"/>
    </source>
</evidence>
<evidence type="ECO:0000313" key="4">
    <source>
        <dbReference type="EMBL" id="MEE3927964.1"/>
    </source>
</evidence>
<feature type="coiled-coil region" evidence="1">
    <location>
        <begin position="1028"/>
        <end position="1073"/>
    </location>
</feature>
<keyword evidence="3" id="KW-0472">Membrane</keyword>
<evidence type="ECO:0000256" key="3">
    <source>
        <dbReference type="SAM" id="Phobius"/>
    </source>
</evidence>
<feature type="coiled-coil region" evidence="1">
    <location>
        <begin position="2144"/>
        <end position="2536"/>
    </location>
</feature>
<keyword evidence="5" id="KW-1185">Reference proteome</keyword>
<feature type="coiled-coil region" evidence="1">
    <location>
        <begin position="1280"/>
        <end position="1335"/>
    </location>
</feature>
<evidence type="ECO:0000256" key="2">
    <source>
        <dbReference type="SAM" id="MobiDB-lite"/>
    </source>
</evidence>
<name>A0ABU7MKB8_9BACT</name>
<feature type="coiled-coil region" evidence="1">
    <location>
        <begin position="524"/>
        <end position="575"/>
    </location>
</feature>
<sequence>MKKNKKIILTGVIAGTGLTAITPLTLSAELENSDTTESNSTNNDLKARFQNLYYQNLEMQDILNEINSKSYPLNSEQLQKLKELKQQSDDLLVNPKATLIQSIQLFETIEQLMVKIRVKMIIYQNTWNQYEGGLNQAQVNSYISQLDEKQDNDFQSIYQLRDQILQMVLQVKDAFNLVTIYTFGGPHFNEIFSGNSFNDTIQDSFNTYRIFEYPNWESDQEYAQALNTYKNQSQAAWNSLKNPETNFTLQNLLDIVNQSRSAILNFGTSLASLSSSNPDNQNIQTINTFVNKNDGRGSFVYGLLSVTTQQNSNAPLNGDLQGRNSIGWISGFTFTRGVIANLFIAIGNSNYANIGNITTQGYRVYAFGSDTPFRIKGASALLHTNATTAQNYAILYNNFYNTNVNQLNSSPDVLYEFKQKYTQAKDIIDKINSKKFFIENFNFKQEWYPLSIFFWQDGTANNAPSSATYNGQRFENVIPYKTLEISKANTLNNLINDLAQIEAQANVTPTADNWRKGLTILNGFSKLEEQKSKLEEQKTQIDQIIANNQNNPQMVEEYTKILNKINENIQNISSLNVYSPYSPNDVTLPQLELNNYVNANLITNEQQVKQALELQQTISNPSNQGYAGLTQEQITQIPLIKQKVLSGEQLSEDDKNILTVSENNVREYNEIQNANTQIQTQIDDINSKLEGYKNLLSASEYSELESALQSARDGLTNNTFSPSTSADNNQENNQAKIDNLNQILANIQAAAQKAEHQNQVAEEQLNEYKSQANNKIADLIQNVKNNPNSLLTEEQKSEIIRNLENQKDSLESALTLQNAKDSFNTAITEANKSIANNTIDNLIQKVQDNEDNNFQEDQIQDLVSRLQQEKQKALDAISSNSQDQQPQENSLTSTINSIVNEANSMVSAVENKNNVNKVNDIIESLNLNEGDLNSVLTTQQQQDLQDIQEKIKRGENLSPDDENKLEVISNNINQYAQIKSLKDFMQSAIDKQNDLNPQYNSYLSEEQQQKLTTAIENASNTLQSSNFAIDSKNENNALIQELQQAKEQLNTALEEAKQQYQDSSNSYKQEAINQLQENLPQAVKNNLISQIDSAAFKNDVDQIKSLANELNQKQSSLNEAIEHGKTIYGTIRESLGDEESQKLQQYLDNLKQDVNNFSGEAQDYKQFLDDKTAELNKKISVAQSLAKYNDAQKAINDLNESQIPQSEINKAISEEQKQQLQQIKNELDEGNPISPSQDSLLTTLQHNAQDLKDVYKVAQKLQSRINNQDPLVAKYSPYLTEEELRNLNQAFENAKQVKNENQYVAGDTPENLGRIENLNNALTQLNEAIKTASDIYVRKSGDLKQDTLEVISSSNLPESVKQDLTAQAQNADKNKLESIQSQVDQLTQTQNQTRDQLQNTKDQYQGIVDQLTEVQQQSFNSQISEIETKLNDFNGDAQKYQELLSESQNNLLKTLKLAKATAQNNNVNKAIEQLNNLNLPQEQLDKVLTPAQKEQLSQIQQKLEAGQTLEAEETKLLEDIPNNIEQFSNINTLAKNISNAISEQEKLSDEYNKYLNSDQQQALNDALSAAQQAVSQNVFTNNDTDHNTEAKEALEVAKTNLEKALQAARDIYNSKNQEQKASVRDSINANLPESVKQDLNTQIDQANTKDKLDAISDLNQFLASEQSTLNNSLETAAQEFEQIKNSLTDEQQQQFNSLINQTKDQLNNFDQGAEAYKQLLETKAAELAKQLSLTKSNAQANDVAKAIESLNDLGIPQEEISKVITPEQQQKLEQIKQKLNEGTILSDEDNQLLQTIKNNVEEFKNIDTPTHQINDAVSEQEKLNEEYAKYLTPEQMQELNEALEAAKMAVQDNTFENANSTHNTEAANNLNAAQEALNQAINKAREIFESQNKNQKDDAKDTISKDIPEALQKALEDLINNAKTKEEIEAIKQLAQQINESLQTAKEQVENALSDYANIQNNLSIAQNAQIQQQINNAKNAINNYEGTPQDYPKFIEDTLKELNKNIEVAKINAQINEQKELAQNQVEAKEKIDQAIENTNNNDQLTPAQKQEIINNLTQAKDEIDSAQNADEINKAVEQALAKQNKDTAKAQVDNLIDKVNNNPNLSQEQKQNIVSDLQKQKDLIDNSEQSQIPSILDKAKVIENVDTQKALVDNEINNVQNNDLLTPAQKQELVNNLNTAKDQLQQALNSNQNPSADLAQNALDSTQTKVDEFKDTNKELNNTKVDAKDQLNNLINSIQNNEELTPTQKAEIINKVNEALNNINNASEIPNVEQIAAEARNEANKALEADKSQNTELNTAKNSAKEEIQQLINNIQTNEQLTPAQKQELANKLQEQINNLNNAENNTDVQNTLQQAKNLASEESQANIKLNNDKNQAQQQVNQLIESVQNNPNLSESQKHEIINELNNTKVQIENAKDSDSINSSVEKAKAVENIETQKALVDNEIDKIQNNDLLTPAQKQELINALNNTKDKLDQALENNTSVEDNLTAQSLESAENKVQEFKETNKELNENKANAKDQLNNLINSIQNNEELTPTQKADIINKIKEAINDINNSADIQNVAQITKDAAQSANNSVQNDKETNIPLNNAKEEAKAEIDKLLEQINNNPNLSEQQKQNLSTQAQQIKDTLNNQEIIPDVNRVVQEAKENLAKAQESDQALNSAREKFLDALDNINQSINQQNDLTPNQKQSLNEVVNTEKAKVDQINNFSDVDVVVEAIKAKITSLIAQEIVKNRELNIEKANVDNKIEDIIKSISDNKYLNETQKQEIINNIKQKQQQAHESNTSEQLQQQLQNIYNYVNSNEVKGLEVNNAKDKLVNEINDLIEKEIKQNPNLSEEQKQQLEKQVNDLINQNIKDANSLSSLKEIQNKLEQEISQLLPQKSQTNSPAKVALIVGISIIAIALSLGTYGIYLLAKKRRK</sequence>
<accession>A0ABU7MKB8</accession>
<feature type="coiled-coil region" evidence="1">
    <location>
        <begin position="1921"/>
        <end position="2100"/>
    </location>
</feature>
<feature type="coiled-coil region" evidence="1">
    <location>
        <begin position="1376"/>
        <end position="1477"/>
    </location>
</feature>
<gene>
    <name evidence="4" type="ORF">V2E24_00010</name>
</gene>
<feature type="coiled-coil region" evidence="1">
    <location>
        <begin position="1863"/>
        <end position="1890"/>
    </location>
</feature>
<protein>
    <recommendedName>
        <fullName evidence="6">ECM-binding protein homolog</fullName>
    </recommendedName>
</protein>
<keyword evidence="3" id="KW-1133">Transmembrane helix</keyword>
<feature type="transmembrane region" description="Helical" evidence="3">
    <location>
        <begin position="2893"/>
        <end position="2917"/>
    </location>
</feature>
<dbReference type="Proteomes" id="UP001344817">
    <property type="component" value="Unassembled WGS sequence"/>
</dbReference>
<evidence type="ECO:0000313" key="5">
    <source>
        <dbReference type="Proteomes" id="UP001344817"/>
    </source>
</evidence>
<feature type="compositionally biased region" description="Polar residues" evidence="2">
    <location>
        <begin position="715"/>
        <end position="731"/>
    </location>
</feature>
<comment type="caution">
    <text evidence="4">The sequence shown here is derived from an EMBL/GenBank/DDBJ whole genome shotgun (WGS) entry which is preliminary data.</text>
</comment>
<evidence type="ECO:0000256" key="1">
    <source>
        <dbReference type="SAM" id="Coils"/>
    </source>
</evidence>
<feature type="coiled-coil region" evidence="1">
    <location>
        <begin position="1587"/>
        <end position="1618"/>
    </location>
</feature>
<feature type="coiled-coil region" evidence="1">
    <location>
        <begin position="2638"/>
        <end position="2665"/>
    </location>
</feature>
<proteinExistence type="predicted"/>
<feature type="region of interest" description="Disordered" evidence="2">
    <location>
        <begin position="712"/>
        <end position="731"/>
    </location>
</feature>
<keyword evidence="1" id="KW-0175">Coiled coil</keyword>
<dbReference type="Gene3D" id="1.20.120.1850">
    <property type="entry name" value="Ebh helix bundles repeating unit (S and A modules)"/>
    <property type="match status" value="1"/>
</dbReference>